<protein>
    <submittedName>
        <fullName evidence="1">Uncharacterized protein</fullName>
    </submittedName>
</protein>
<gene>
    <name evidence="1" type="ORF">APLA_LOCUS5650</name>
</gene>
<dbReference type="OrthoDB" id="10059415at2759"/>
<dbReference type="AlphaFoldDB" id="A0A8S0ZIA6"/>
<dbReference type="Proteomes" id="UP000494256">
    <property type="component" value="Unassembled WGS sequence"/>
</dbReference>
<reference evidence="1 2" key="1">
    <citation type="submission" date="2020-04" db="EMBL/GenBank/DDBJ databases">
        <authorList>
            <person name="Wallbank WR R."/>
            <person name="Pardo Diaz C."/>
            <person name="Kozak K."/>
            <person name="Martin S."/>
            <person name="Jiggins C."/>
            <person name="Moest M."/>
            <person name="Warren A I."/>
            <person name="Byers J.R.P. K."/>
            <person name="Montejo-Kovacevich G."/>
            <person name="Yen C E."/>
        </authorList>
    </citation>
    <scope>NUCLEOTIDE SEQUENCE [LARGE SCALE GENOMIC DNA]</scope>
</reference>
<organism evidence="1 2">
    <name type="scientific">Arctia plantaginis</name>
    <name type="common">Wood tiger moth</name>
    <name type="synonym">Phalaena plantaginis</name>
    <dbReference type="NCBI Taxonomy" id="874455"/>
    <lineage>
        <taxon>Eukaryota</taxon>
        <taxon>Metazoa</taxon>
        <taxon>Ecdysozoa</taxon>
        <taxon>Arthropoda</taxon>
        <taxon>Hexapoda</taxon>
        <taxon>Insecta</taxon>
        <taxon>Pterygota</taxon>
        <taxon>Neoptera</taxon>
        <taxon>Endopterygota</taxon>
        <taxon>Lepidoptera</taxon>
        <taxon>Glossata</taxon>
        <taxon>Ditrysia</taxon>
        <taxon>Noctuoidea</taxon>
        <taxon>Erebidae</taxon>
        <taxon>Arctiinae</taxon>
        <taxon>Arctia</taxon>
    </lineage>
</organism>
<evidence type="ECO:0000313" key="1">
    <source>
        <dbReference type="EMBL" id="CAB3232322.1"/>
    </source>
</evidence>
<comment type="caution">
    <text evidence="1">The sequence shown here is derived from an EMBL/GenBank/DDBJ whole genome shotgun (WGS) entry which is preliminary data.</text>
</comment>
<dbReference type="EMBL" id="CADEBD010000289">
    <property type="protein sequence ID" value="CAB3232322.1"/>
    <property type="molecule type" value="Genomic_DNA"/>
</dbReference>
<evidence type="ECO:0000313" key="2">
    <source>
        <dbReference type="Proteomes" id="UP000494256"/>
    </source>
</evidence>
<proteinExistence type="predicted"/>
<name>A0A8S0ZIA6_ARCPL</name>
<sequence length="97" mass="10245">MGVMDSEAGTGEVTIGVGVSEVGVSEVGVSEVGVGVAGVGNPGIDADSKACQGDDRHHVAHLAFVWRYRLPCCHVIACHAHHDHHGHHVHHGHHDHY</sequence>
<accession>A0A8S0ZIA6</accession>